<dbReference type="Proteomes" id="UP000184322">
    <property type="component" value="Chromosome"/>
</dbReference>
<evidence type="ECO:0000313" key="3">
    <source>
        <dbReference type="Proteomes" id="UP000184322"/>
    </source>
</evidence>
<evidence type="ECO:0000313" key="2">
    <source>
        <dbReference type="EMBL" id="APJ38495.1"/>
    </source>
</evidence>
<dbReference type="KEGG" id="mpul:BLA55_02395"/>
<sequence length="96" mass="11515">MYVYKDEHIQAHVFLCFLSLIVIKYSIYKLKKFYKDNGEIQKLTMDMFLDALRLITISRKWVNYKFVSTITDNSDLSHEELNKIHKDFGYLINLSL</sequence>
<name>A0A1L4FS97_9BACT</name>
<dbReference type="AlphaFoldDB" id="A0A1L4FS97"/>
<evidence type="ECO:0000256" key="1">
    <source>
        <dbReference type="SAM" id="Phobius"/>
    </source>
</evidence>
<dbReference type="EMBL" id="CP017813">
    <property type="protein sequence ID" value="APJ38495.1"/>
    <property type="molecule type" value="Genomic_DNA"/>
</dbReference>
<proteinExistence type="predicted"/>
<protein>
    <submittedName>
        <fullName evidence="2">Uncharacterized protein</fullName>
    </submittedName>
</protein>
<feature type="transmembrane region" description="Helical" evidence="1">
    <location>
        <begin position="12"/>
        <end position="28"/>
    </location>
</feature>
<dbReference type="OrthoDB" id="400979at2"/>
<gene>
    <name evidence="2" type="ORF">BLA55_02395</name>
</gene>
<accession>A0A1L4FS97</accession>
<organism evidence="2 3">
    <name type="scientific">Mycoplasmopsis pullorum</name>
    <dbReference type="NCBI Taxonomy" id="48003"/>
    <lineage>
        <taxon>Bacteria</taxon>
        <taxon>Bacillati</taxon>
        <taxon>Mycoplasmatota</taxon>
        <taxon>Mycoplasmoidales</taxon>
        <taxon>Metamycoplasmataceae</taxon>
        <taxon>Mycoplasmopsis</taxon>
    </lineage>
</organism>
<keyword evidence="1" id="KW-1133">Transmembrane helix</keyword>
<keyword evidence="3" id="KW-1185">Reference proteome</keyword>
<keyword evidence="1" id="KW-0472">Membrane</keyword>
<keyword evidence="1" id="KW-0812">Transmembrane</keyword>
<reference evidence="3" key="1">
    <citation type="submission" date="2016-10" db="EMBL/GenBank/DDBJ databases">
        <authorList>
            <person name="Beylefeld A."/>
            <person name="Abolnik C."/>
        </authorList>
    </citation>
    <scope>NUCLEOTIDE SEQUENCE [LARGE SCALE GENOMIC DNA]</scope>
    <source>
        <strain evidence="3">B359_6</strain>
    </source>
</reference>